<feature type="compositionally biased region" description="Low complexity" evidence="1">
    <location>
        <begin position="75"/>
        <end position="85"/>
    </location>
</feature>
<accession>A0A9P4NNM3</accession>
<dbReference type="SMART" id="SM00164">
    <property type="entry name" value="TBC"/>
    <property type="match status" value="1"/>
</dbReference>
<dbReference type="Gene3D" id="1.10.8.270">
    <property type="entry name" value="putative rabgap domain of human tbc1 domain family member 14 like domains"/>
    <property type="match status" value="1"/>
</dbReference>
<dbReference type="PANTHER" id="PTHR47219:SF20">
    <property type="entry name" value="TBC1 DOMAIN FAMILY MEMBER 2B"/>
    <property type="match status" value="1"/>
</dbReference>
<feature type="compositionally biased region" description="Polar residues" evidence="1">
    <location>
        <begin position="257"/>
        <end position="267"/>
    </location>
</feature>
<feature type="region of interest" description="Disordered" evidence="1">
    <location>
        <begin position="880"/>
        <end position="951"/>
    </location>
</feature>
<dbReference type="InterPro" id="IPR000195">
    <property type="entry name" value="Rab-GAP-TBC_dom"/>
</dbReference>
<organism evidence="3 4">
    <name type="scientific">Tothia fuscella</name>
    <dbReference type="NCBI Taxonomy" id="1048955"/>
    <lineage>
        <taxon>Eukaryota</taxon>
        <taxon>Fungi</taxon>
        <taxon>Dikarya</taxon>
        <taxon>Ascomycota</taxon>
        <taxon>Pezizomycotina</taxon>
        <taxon>Dothideomycetes</taxon>
        <taxon>Pleosporomycetidae</taxon>
        <taxon>Venturiales</taxon>
        <taxon>Cylindrosympodiaceae</taxon>
        <taxon>Tothia</taxon>
    </lineage>
</organism>
<dbReference type="GO" id="GO:0005096">
    <property type="term" value="F:GTPase activator activity"/>
    <property type="evidence" value="ECO:0007669"/>
    <property type="project" value="TreeGrafter"/>
</dbReference>
<name>A0A9P4NNM3_9PEZI</name>
<feature type="region of interest" description="Disordered" evidence="1">
    <location>
        <begin position="649"/>
        <end position="678"/>
    </location>
</feature>
<comment type="caution">
    <text evidence="3">The sequence shown here is derived from an EMBL/GenBank/DDBJ whole genome shotgun (WGS) entry which is preliminary data.</text>
</comment>
<protein>
    <submittedName>
        <fullName evidence="3">RabGAP/TBC</fullName>
    </submittedName>
</protein>
<dbReference type="PROSITE" id="PS50086">
    <property type="entry name" value="TBC_RABGAP"/>
    <property type="match status" value="1"/>
</dbReference>
<evidence type="ECO:0000259" key="2">
    <source>
        <dbReference type="PROSITE" id="PS50086"/>
    </source>
</evidence>
<feature type="compositionally biased region" description="Basic residues" evidence="1">
    <location>
        <begin position="929"/>
        <end position="944"/>
    </location>
</feature>
<dbReference type="InterPro" id="IPR035969">
    <property type="entry name" value="Rab-GAP_TBC_sf"/>
</dbReference>
<dbReference type="EMBL" id="MU007049">
    <property type="protein sequence ID" value="KAF2429175.1"/>
    <property type="molecule type" value="Genomic_DNA"/>
</dbReference>
<dbReference type="Proteomes" id="UP000800235">
    <property type="component" value="Unassembled WGS sequence"/>
</dbReference>
<feature type="compositionally biased region" description="Basic and acidic residues" evidence="1">
    <location>
        <begin position="498"/>
        <end position="518"/>
    </location>
</feature>
<gene>
    <name evidence="3" type="ORF">EJ08DRAFT_650601</name>
</gene>
<dbReference type="Pfam" id="PF00566">
    <property type="entry name" value="RabGAP-TBC"/>
    <property type="match status" value="1"/>
</dbReference>
<dbReference type="AlphaFoldDB" id="A0A9P4NNM3"/>
<proteinExistence type="predicted"/>
<feature type="compositionally biased region" description="Basic and acidic residues" evidence="1">
    <location>
        <begin position="17"/>
        <end position="28"/>
    </location>
</feature>
<reference evidence="3" key="1">
    <citation type="journal article" date="2020" name="Stud. Mycol.">
        <title>101 Dothideomycetes genomes: a test case for predicting lifestyles and emergence of pathogens.</title>
        <authorList>
            <person name="Haridas S."/>
            <person name="Albert R."/>
            <person name="Binder M."/>
            <person name="Bloem J."/>
            <person name="Labutti K."/>
            <person name="Salamov A."/>
            <person name="Andreopoulos B."/>
            <person name="Baker S."/>
            <person name="Barry K."/>
            <person name="Bills G."/>
            <person name="Bluhm B."/>
            <person name="Cannon C."/>
            <person name="Castanera R."/>
            <person name="Culley D."/>
            <person name="Daum C."/>
            <person name="Ezra D."/>
            <person name="Gonzalez J."/>
            <person name="Henrissat B."/>
            <person name="Kuo A."/>
            <person name="Liang C."/>
            <person name="Lipzen A."/>
            <person name="Lutzoni F."/>
            <person name="Magnuson J."/>
            <person name="Mondo S."/>
            <person name="Nolan M."/>
            <person name="Ohm R."/>
            <person name="Pangilinan J."/>
            <person name="Park H.-J."/>
            <person name="Ramirez L."/>
            <person name="Alfaro M."/>
            <person name="Sun H."/>
            <person name="Tritt A."/>
            <person name="Yoshinaga Y."/>
            <person name="Zwiers L.-H."/>
            <person name="Turgeon B."/>
            <person name="Goodwin S."/>
            <person name="Spatafora J."/>
            <person name="Crous P."/>
            <person name="Grigoriev I."/>
        </authorList>
    </citation>
    <scope>NUCLEOTIDE SEQUENCE</scope>
    <source>
        <strain evidence="3">CBS 130266</strain>
    </source>
</reference>
<evidence type="ECO:0000256" key="1">
    <source>
        <dbReference type="SAM" id="MobiDB-lite"/>
    </source>
</evidence>
<evidence type="ECO:0000313" key="4">
    <source>
        <dbReference type="Proteomes" id="UP000800235"/>
    </source>
</evidence>
<feature type="region of interest" description="Disordered" evidence="1">
    <location>
        <begin position="257"/>
        <end position="293"/>
    </location>
</feature>
<dbReference type="OrthoDB" id="294251at2759"/>
<keyword evidence="4" id="KW-1185">Reference proteome</keyword>
<dbReference type="GO" id="GO:0031267">
    <property type="term" value="F:small GTPase binding"/>
    <property type="evidence" value="ECO:0007669"/>
    <property type="project" value="TreeGrafter"/>
</dbReference>
<feature type="domain" description="Rab-GAP TBC" evidence="2">
    <location>
        <begin position="587"/>
        <end position="819"/>
    </location>
</feature>
<evidence type="ECO:0000313" key="3">
    <source>
        <dbReference type="EMBL" id="KAF2429175.1"/>
    </source>
</evidence>
<dbReference type="InterPro" id="IPR050302">
    <property type="entry name" value="Rab_GAP_TBC_domain"/>
</dbReference>
<sequence length="951" mass="106269">MAASADQPGGGYSNGAGEERDVLQEMERATGNLTSIRKGQLYEARAANNTSNPVPGSPTPPSSAHDLDSPTLGDSPKSLTSSNSSPILKLAPSNSAFPDRDSMNGSPRMAHAVISSPTSLPQPHLPLKKKSASHLRLNLMPKNRDDGAEPSPPRSSDRALAHSASPRLYPERQQSLQYPVRHQSLHQSEHQQSQRSGATTPREYEPWPDVGEAIVSPSLIMTRARGLTTTSQTTPTSVSRELKQTSSIPDLTAYRANQRTMATTSTYRPERGPSNRDTGASFRSPPSIPWKESEEVRASFRSALTNAGEVRSSFRSGFTNASNVTYASSNFMDASETERSSVMTRASSLSDMFYKSKMQGMDDEGLTVEDTISLYANGFTDDELERQLDQGIEDIRSFMPAPLDSQLDKPQPPLPREDLAPVGSPIIPATQPKHKLRDDLPPPKDVRNFSDDIPLPHSPSQAQLPHSPLQLNPVDTLLPATPVTTDHSEPPSISTTPERTKPPRPDRPPRPKMETFEPVPRDRYGFKKESQWVSVSEYDEWNVQYTESLDRRRKKWIALMTQWGLAKENPIRFPPKSDKVKRYIRKGIPPDWRGAAWFWYAGGPSRIAQNPGQYRRLCDQAAIGFMSDTDREIIERDLNRTFPDHIKFKPDPVPEVPSDQNFPGRNVRPGGSRSTSSAGIETPIVKSLRRVLQAFSIHNPNIGYCQSLNFLAGMLLIFLDDEEKAFHLLNIITSVHLPGTHAKVLETNVDVGVLMSCIQDAMPAVWAKIDDIDEGRGQISTNRLPTVSLATTAWFMSCFIGNLPYESVLRVWDSFFYEGSKTLFRVALAIFKVGEWEIRNVNEHMEVFQVVQLIPRRLIDASVLMESCFKRRNGFGHLSQETIDDRRKERRAALQQDRDRKNGQLNPTLTDDLAVVNKSESRGTGLKRVASKARLRRTQSRKRYPPMQEAN</sequence>
<dbReference type="Gene3D" id="1.10.472.80">
    <property type="entry name" value="Ypt/Rab-GAP domain of gyp1p, domain 3"/>
    <property type="match status" value="1"/>
</dbReference>
<feature type="compositionally biased region" description="Basic and acidic residues" evidence="1">
    <location>
        <begin position="436"/>
        <end position="450"/>
    </location>
</feature>
<feature type="region of interest" description="Disordered" evidence="1">
    <location>
        <begin position="402"/>
        <end position="518"/>
    </location>
</feature>
<dbReference type="PANTHER" id="PTHR47219">
    <property type="entry name" value="RAB GTPASE-ACTIVATING PROTEIN 1-LIKE"/>
    <property type="match status" value="1"/>
</dbReference>
<dbReference type="SUPFAM" id="SSF47923">
    <property type="entry name" value="Ypt/Rab-GAP domain of gyp1p"/>
    <property type="match status" value="2"/>
</dbReference>
<feature type="region of interest" description="Disordered" evidence="1">
    <location>
        <begin position="1"/>
        <end position="209"/>
    </location>
</feature>